<dbReference type="PANTHER" id="PTHR11067:SF9">
    <property type="entry name" value="INOSINE TRIPHOSPHATE PYROPHOSPHATASE"/>
    <property type="match status" value="1"/>
</dbReference>
<evidence type="ECO:0000256" key="8">
    <source>
        <dbReference type="ARBA" id="ARBA00051875"/>
    </source>
</evidence>
<evidence type="ECO:0000256" key="11">
    <source>
        <dbReference type="RuleBase" id="RU003781"/>
    </source>
</evidence>
<dbReference type="CDD" id="cd00515">
    <property type="entry name" value="HAM1"/>
    <property type="match status" value="1"/>
</dbReference>
<evidence type="ECO:0000256" key="7">
    <source>
        <dbReference type="ARBA" id="ARBA00023080"/>
    </source>
</evidence>
<comment type="catalytic activity">
    <reaction evidence="10">
        <text>ITP + H2O = IMP + diphosphate + H(+)</text>
        <dbReference type="Rhea" id="RHEA:29399"/>
        <dbReference type="ChEBI" id="CHEBI:15377"/>
        <dbReference type="ChEBI" id="CHEBI:15378"/>
        <dbReference type="ChEBI" id="CHEBI:33019"/>
        <dbReference type="ChEBI" id="CHEBI:58053"/>
        <dbReference type="ChEBI" id="CHEBI:61402"/>
        <dbReference type="EC" id="3.6.1.66"/>
    </reaction>
</comment>
<evidence type="ECO:0000256" key="9">
    <source>
        <dbReference type="ARBA" id="ARBA00052017"/>
    </source>
</evidence>
<dbReference type="GO" id="GO:0009117">
    <property type="term" value="P:nucleotide metabolic process"/>
    <property type="evidence" value="ECO:0007669"/>
    <property type="project" value="UniProtKB-KW"/>
</dbReference>
<dbReference type="GO" id="GO:0046872">
    <property type="term" value="F:metal ion binding"/>
    <property type="evidence" value="ECO:0007669"/>
    <property type="project" value="UniProtKB-KW"/>
</dbReference>
<protein>
    <recommendedName>
        <fullName evidence="10">dITP/XTP pyrophosphatase</fullName>
        <ecNumber evidence="10">3.6.1.66</ecNumber>
    </recommendedName>
    <alternativeName>
        <fullName evidence="10">Non-canonical purine NTP pyrophosphatase</fullName>
    </alternativeName>
    <alternativeName>
        <fullName evidence="10">Non-standard purine NTP pyrophosphatase</fullName>
    </alternativeName>
    <alternativeName>
        <fullName evidence="10">Nucleoside-triphosphate diphosphatase</fullName>
    </alternativeName>
    <alternativeName>
        <fullName evidence="10">Nucleoside-triphosphate pyrophosphatase</fullName>
        <shortName evidence="10">NTPase</shortName>
    </alternativeName>
</protein>
<keyword evidence="7 10" id="KW-0546">Nucleotide metabolism</keyword>
<comment type="caution">
    <text evidence="10">Lacks conserved residue(s) required for the propagation of feature annotation.</text>
</comment>
<dbReference type="GO" id="GO:0005829">
    <property type="term" value="C:cytosol"/>
    <property type="evidence" value="ECO:0007669"/>
    <property type="project" value="TreeGrafter"/>
</dbReference>
<feature type="binding site" evidence="10">
    <location>
        <begin position="175"/>
        <end position="176"/>
    </location>
    <ligand>
        <name>substrate</name>
    </ligand>
</feature>
<dbReference type="SUPFAM" id="SSF52972">
    <property type="entry name" value="ITPase-like"/>
    <property type="match status" value="1"/>
</dbReference>
<feature type="binding site" evidence="10">
    <location>
        <position position="68"/>
    </location>
    <ligand>
        <name>Mg(2+)</name>
        <dbReference type="ChEBI" id="CHEBI:18420"/>
    </ligand>
</feature>
<evidence type="ECO:0000313" key="12">
    <source>
        <dbReference type="EMBL" id="SHK65675.1"/>
    </source>
</evidence>
<dbReference type="GO" id="GO:0009146">
    <property type="term" value="P:purine nucleoside triphosphate catabolic process"/>
    <property type="evidence" value="ECO:0007669"/>
    <property type="project" value="UniProtKB-UniRule"/>
</dbReference>
<dbReference type="FunFam" id="3.90.950.10:FF:000001">
    <property type="entry name" value="dITP/XTP pyrophosphatase"/>
    <property type="match status" value="1"/>
</dbReference>
<evidence type="ECO:0000313" key="13">
    <source>
        <dbReference type="Proteomes" id="UP000184498"/>
    </source>
</evidence>
<dbReference type="GO" id="GO:0000166">
    <property type="term" value="F:nucleotide binding"/>
    <property type="evidence" value="ECO:0007669"/>
    <property type="project" value="UniProtKB-KW"/>
</dbReference>
<dbReference type="EMBL" id="FRAM01000004">
    <property type="protein sequence ID" value="SHK65675.1"/>
    <property type="molecule type" value="Genomic_DNA"/>
</dbReference>
<keyword evidence="13" id="KW-1185">Reference proteome</keyword>
<comment type="subunit">
    <text evidence="2 10">Homodimer.</text>
</comment>
<comment type="similarity">
    <text evidence="1 10 11">Belongs to the HAM1 NTPase family.</text>
</comment>
<dbReference type="Gene3D" id="3.90.950.10">
    <property type="match status" value="1"/>
</dbReference>
<comment type="catalytic activity">
    <reaction evidence="9 10">
        <text>XTP + H2O = XMP + diphosphate + H(+)</text>
        <dbReference type="Rhea" id="RHEA:28610"/>
        <dbReference type="ChEBI" id="CHEBI:15377"/>
        <dbReference type="ChEBI" id="CHEBI:15378"/>
        <dbReference type="ChEBI" id="CHEBI:33019"/>
        <dbReference type="ChEBI" id="CHEBI:57464"/>
        <dbReference type="ChEBI" id="CHEBI:61314"/>
        <dbReference type="EC" id="3.6.1.66"/>
    </reaction>
</comment>
<evidence type="ECO:0000256" key="4">
    <source>
        <dbReference type="ARBA" id="ARBA00022741"/>
    </source>
</evidence>
<keyword evidence="4 10" id="KW-0547">Nucleotide-binding</keyword>
<dbReference type="GO" id="GO:0035870">
    <property type="term" value="F:dITP diphosphatase activity"/>
    <property type="evidence" value="ECO:0007669"/>
    <property type="project" value="UniProtKB-UniRule"/>
</dbReference>
<organism evidence="12 13">
    <name type="scientific">Epilithonimonas mollis</name>
    <dbReference type="NCBI Taxonomy" id="216903"/>
    <lineage>
        <taxon>Bacteria</taxon>
        <taxon>Pseudomonadati</taxon>
        <taxon>Bacteroidota</taxon>
        <taxon>Flavobacteriia</taxon>
        <taxon>Flavobacteriales</taxon>
        <taxon>Weeksellaceae</taxon>
        <taxon>Chryseobacterium group</taxon>
        <taxon>Epilithonimonas</taxon>
    </lineage>
</organism>
<feature type="binding site" evidence="10">
    <location>
        <begin position="147"/>
        <end position="150"/>
    </location>
    <ligand>
        <name>substrate</name>
    </ligand>
</feature>
<evidence type="ECO:0000256" key="3">
    <source>
        <dbReference type="ARBA" id="ARBA00022723"/>
    </source>
</evidence>
<accession>A0A1M6U8T2</accession>
<dbReference type="PANTHER" id="PTHR11067">
    <property type="entry name" value="INOSINE TRIPHOSPHATE PYROPHOSPHATASE/HAM1 PROTEIN"/>
    <property type="match status" value="1"/>
</dbReference>
<dbReference type="OrthoDB" id="9807456at2"/>
<dbReference type="Proteomes" id="UP000184498">
    <property type="component" value="Unassembled WGS sequence"/>
</dbReference>
<dbReference type="GO" id="GO:0017111">
    <property type="term" value="F:ribonucleoside triphosphate phosphatase activity"/>
    <property type="evidence" value="ECO:0007669"/>
    <property type="project" value="InterPro"/>
</dbReference>
<evidence type="ECO:0000256" key="5">
    <source>
        <dbReference type="ARBA" id="ARBA00022801"/>
    </source>
</evidence>
<keyword evidence="3 10" id="KW-0479">Metal-binding</keyword>
<feature type="active site" description="Proton acceptor" evidence="10">
    <location>
        <position position="68"/>
    </location>
</feature>
<feature type="binding site" evidence="10">
    <location>
        <position position="69"/>
    </location>
    <ligand>
        <name>substrate</name>
    </ligand>
</feature>
<reference evidence="13" key="1">
    <citation type="submission" date="2016-11" db="EMBL/GenBank/DDBJ databases">
        <authorList>
            <person name="Varghese N."/>
            <person name="Submissions S."/>
        </authorList>
    </citation>
    <scope>NUCLEOTIDE SEQUENCE [LARGE SCALE GENOMIC DNA]</scope>
    <source>
        <strain evidence="13">DSM 18016</strain>
    </source>
</reference>
<dbReference type="AlphaFoldDB" id="A0A1M6U8T2"/>
<dbReference type="RefSeq" id="WP_072999966.1">
    <property type="nucleotide sequence ID" value="NZ_FRAM01000004.1"/>
</dbReference>
<dbReference type="Pfam" id="PF01725">
    <property type="entry name" value="Ham1p_like"/>
    <property type="match status" value="1"/>
</dbReference>
<dbReference type="GO" id="GO:0036222">
    <property type="term" value="F:XTP diphosphatase activity"/>
    <property type="evidence" value="ECO:0007669"/>
    <property type="project" value="UniProtKB-UniRule"/>
</dbReference>
<feature type="binding site" evidence="10">
    <location>
        <position position="170"/>
    </location>
    <ligand>
        <name>substrate</name>
    </ligand>
</feature>
<dbReference type="NCBIfam" id="TIGR00042">
    <property type="entry name" value="RdgB/HAM1 family non-canonical purine NTP pyrophosphatase"/>
    <property type="match status" value="1"/>
</dbReference>
<dbReference type="InterPro" id="IPR020922">
    <property type="entry name" value="dITP/XTP_pyrophosphatase"/>
</dbReference>
<comment type="cofactor">
    <cofactor evidence="10">
        <name>Mg(2+)</name>
        <dbReference type="ChEBI" id="CHEBI:18420"/>
    </cofactor>
    <text evidence="10">Binds 1 Mg(2+) ion per subunit.</text>
</comment>
<comment type="function">
    <text evidence="10">Pyrophosphatase that catalyzes the hydrolysis of nucleoside triphosphates to their monophosphate derivatives, with a high preference for the non-canonical purine nucleotides XTP (xanthosine triphosphate), dITP (deoxyinosine triphosphate) and ITP. Seems to function as a house-cleaning enzyme that removes non-canonical purine nucleotides from the nucleotide pool, thus preventing their incorporation into DNA/RNA and avoiding chromosomal lesions.</text>
</comment>
<dbReference type="STRING" id="216903.SAMN05444371_3212"/>
<dbReference type="GO" id="GO:0036220">
    <property type="term" value="F:ITP diphosphatase activity"/>
    <property type="evidence" value="ECO:0007669"/>
    <property type="project" value="UniProtKB-UniRule"/>
</dbReference>
<evidence type="ECO:0000256" key="10">
    <source>
        <dbReference type="HAMAP-Rule" id="MF_01405"/>
    </source>
</evidence>
<keyword evidence="5 10" id="KW-0378">Hydrolase</keyword>
<name>A0A1M6U8T2_9FLAO</name>
<proteinExistence type="inferred from homology"/>
<comment type="catalytic activity">
    <reaction evidence="8 10">
        <text>dITP + H2O = dIMP + diphosphate + H(+)</text>
        <dbReference type="Rhea" id="RHEA:28342"/>
        <dbReference type="ChEBI" id="CHEBI:15377"/>
        <dbReference type="ChEBI" id="CHEBI:15378"/>
        <dbReference type="ChEBI" id="CHEBI:33019"/>
        <dbReference type="ChEBI" id="CHEBI:61194"/>
        <dbReference type="ChEBI" id="CHEBI:61382"/>
        <dbReference type="EC" id="3.6.1.66"/>
    </reaction>
</comment>
<sequence>MEILIATHNLHKKEEIQQILGTDYIVTSLSDYDLNEEIIEDGKTFEENAFIKAKYCFDKTGKPSVGDDSGLVVEALGGKPGIFSARYAGNHNFKKNIEKVLDEIKDEPNRRAYFITVLCYKDNDGEHYFEGRVYGNLTNEVFGEDGFGYDPIFIPDDYNQTFAEMLPEEKNRISHRSEALKKFLEFLNSKGVVV</sequence>
<evidence type="ECO:0000256" key="1">
    <source>
        <dbReference type="ARBA" id="ARBA00008023"/>
    </source>
</evidence>
<dbReference type="InterPro" id="IPR029001">
    <property type="entry name" value="ITPase-like_fam"/>
</dbReference>
<feature type="binding site" evidence="10">
    <location>
        <begin position="7"/>
        <end position="12"/>
    </location>
    <ligand>
        <name>substrate</name>
    </ligand>
</feature>
<evidence type="ECO:0000256" key="6">
    <source>
        <dbReference type="ARBA" id="ARBA00022842"/>
    </source>
</evidence>
<dbReference type="InterPro" id="IPR002637">
    <property type="entry name" value="RdgB/HAM1"/>
</dbReference>
<evidence type="ECO:0000256" key="2">
    <source>
        <dbReference type="ARBA" id="ARBA00011738"/>
    </source>
</evidence>
<keyword evidence="6 10" id="KW-0460">Magnesium</keyword>
<dbReference type="HAMAP" id="MF_01405">
    <property type="entry name" value="Non_canon_purine_NTPase"/>
    <property type="match status" value="1"/>
</dbReference>
<gene>
    <name evidence="12" type="ORF">SAMN05444371_3212</name>
</gene>
<dbReference type="EC" id="3.6.1.66" evidence="10"/>